<feature type="compositionally biased region" description="Polar residues" evidence="1">
    <location>
        <begin position="74"/>
        <end position="84"/>
    </location>
</feature>
<feature type="compositionally biased region" description="Basic residues" evidence="1">
    <location>
        <begin position="34"/>
        <end position="45"/>
    </location>
</feature>
<dbReference type="EMBL" id="KV417677">
    <property type="protein sequence ID" value="KZP10581.1"/>
    <property type="molecule type" value="Genomic_DNA"/>
</dbReference>
<dbReference type="Proteomes" id="UP000076532">
    <property type="component" value="Unassembled WGS sequence"/>
</dbReference>
<accession>A0A165ZH44</accession>
<protein>
    <submittedName>
        <fullName evidence="2">Uncharacterized protein</fullName>
    </submittedName>
</protein>
<reference evidence="2 3" key="1">
    <citation type="journal article" date="2016" name="Mol. Biol. Evol.">
        <title>Comparative Genomics of Early-Diverging Mushroom-Forming Fungi Provides Insights into the Origins of Lignocellulose Decay Capabilities.</title>
        <authorList>
            <person name="Nagy L.G."/>
            <person name="Riley R."/>
            <person name="Tritt A."/>
            <person name="Adam C."/>
            <person name="Daum C."/>
            <person name="Floudas D."/>
            <person name="Sun H."/>
            <person name="Yadav J.S."/>
            <person name="Pangilinan J."/>
            <person name="Larsson K.H."/>
            <person name="Matsuura K."/>
            <person name="Barry K."/>
            <person name="Labutti K."/>
            <person name="Kuo R."/>
            <person name="Ohm R.A."/>
            <person name="Bhattacharya S.S."/>
            <person name="Shirouzu T."/>
            <person name="Yoshinaga Y."/>
            <person name="Martin F.M."/>
            <person name="Grigoriev I.V."/>
            <person name="Hibbett D.S."/>
        </authorList>
    </citation>
    <scope>NUCLEOTIDE SEQUENCE [LARGE SCALE GENOMIC DNA]</scope>
    <source>
        <strain evidence="2 3">CBS 109695</strain>
    </source>
</reference>
<evidence type="ECO:0000313" key="2">
    <source>
        <dbReference type="EMBL" id="KZP10581.1"/>
    </source>
</evidence>
<evidence type="ECO:0000313" key="3">
    <source>
        <dbReference type="Proteomes" id="UP000076532"/>
    </source>
</evidence>
<keyword evidence="3" id="KW-1185">Reference proteome</keyword>
<sequence>MTPAEECTLTSAPHAPSTPQATFLAHPRPAERRVLHHRQVGRPMRRVTSAVHQHEDRGAQGDGARGHPRGDARSGSQVSTRGGSWTSYCAVELQECTQGRVGAADIREHDDVVDGKSLW</sequence>
<feature type="compositionally biased region" description="Basic and acidic residues" evidence="1">
    <location>
        <begin position="52"/>
        <end position="72"/>
    </location>
</feature>
<gene>
    <name evidence="2" type="ORF">FIBSPDRAFT_872469</name>
</gene>
<evidence type="ECO:0000256" key="1">
    <source>
        <dbReference type="SAM" id="MobiDB-lite"/>
    </source>
</evidence>
<organism evidence="2 3">
    <name type="scientific">Athelia psychrophila</name>
    <dbReference type="NCBI Taxonomy" id="1759441"/>
    <lineage>
        <taxon>Eukaryota</taxon>
        <taxon>Fungi</taxon>
        <taxon>Dikarya</taxon>
        <taxon>Basidiomycota</taxon>
        <taxon>Agaricomycotina</taxon>
        <taxon>Agaricomycetes</taxon>
        <taxon>Agaricomycetidae</taxon>
        <taxon>Atheliales</taxon>
        <taxon>Atheliaceae</taxon>
        <taxon>Athelia</taxon>
    </lineage>
</organism>
<proteinExistence type="predicted"/>
<dbReference type="AlphaFoldDB" id="A0A165ZH44"/>
<name>A0A165ZH44_9AGAM</name>
<feature type="region of interest" description="Disordered" evidence="1">
    <location>
        <begin position="1"/>
        <end position="84"/>
    </location>
</feature>